<keyword evidence="4 6" id="KW-0808">Transferase</keyword>
<evidence type="ECO:0000256" key="4">
    <source>
        <dbReference type="ARBA" id="ARBA00022679"/>
    </source>
</evidence>
<dbReference type="CDD" id="cd02440">
    <property type="entry name" value="AdoMet_MTases"/>
    <property type="match status" value="1"/>
</dbReference>
<feature type="binding site" evidence="6">
    <location>
        <position position="78"/>
    </location>
    <ligand>
        <name>S-adenosyl-L-methionine</name>
        <dbReference type="ChEBI" id="CHEBI:59789"/>
    </ligand>
</feature>
<dbReference type="EMBL" id="FSRO01000001">
    <property type="protein sequence ID" value="SIO08394.1"/>
    <property type="molecule type" value="Genomic_DNA"/>
</dbReference>
<dbReference type="SUPFAM" id="SSF53335">
    <property type="entry name" value="S-adenosyl-L-methionine-dependent methyltransferases"/>
    <property type="match status" value="1"/>
</dbReference>
<evidence type="ECO:0000313" key="7">
    <source>
        <dbReference type="EMBL" id="SIO08394.1"/>
    </source>
</evidence>
<keyword evidence="3 6" id="KW-0489">Methyltransferase</keyword>
<evidence type="ECO:0000313" key="8">
    <source>
        <dbReference type="Proteomes" id="UP000185062"/>
    </source>
</evidence>
<accession>A0A1N6GLJ8</accession>
<evidence type="ECO:0000256" key="5">
    <source>
        <dbReference type="ARBA" id="ARBA00022691"/>
    </source>
</evidence>
<comment type="subcellular location">
    <subcellularLocation>
        <location evidence="6">Cytoplasm</location>
    </subcellularLocation>
</comment>
<evidence type="ECO:0000256" key="3">
    <source>
        <dbReference type="ARBA" id="ARBA00022603"/>
    </source>
</evidence>
<dbReference type="RefSeq" id="WP_028462192.1">
    <property type="nucleotide sequence ID" value="NZ_FSRO01000001.1"/>
</dbReference>
<dbReference type="GO" id="GO:0005829">
    <property type="term" value="C:cytosol"/>
    <property type="evidence" value="ECO:0007669"/>
    <property type="project" value="TreeGrafter"/>
</dbReference>
<keyword evidence="1 6" id="KW-0963">Cytoplasm</keyword>
<feature type="binding site" evidence="6">
    <location>
        <position position="144"/>
    </location>
    <ligand>
        <name>S-adenosyl-L-methionine</name>
        <dbReference type="ChEBI" id="CHEBI:59789"/>
    </ligand>
</feature>
<dbReference type="PIRSF" id="PIRSF003078">
    <property type="entry name" value="GidB"/>
    <property type="match status" value="1"/>
</dbReference>
<comment type="function">
    <text evidence="6">Specifically methylates the N7 position of guanine in position 527 of 16S rRNA.</text>
</comment>
<protein>
    <recommendedName>
        <fullName evidence="6">Ribosomal RNA small subunit methyltransferase G</fullName>
        <ecNumber evidence="6">2.1.1.170</ecNumber>
    </recommendedName>
    <alternativeName>
        <fullName evidence="6">16S rRNA 7-methylguanosine methyltransferase</fullName>
        <shortName evidence="6">16S rRNA m7G methyltransferase</shortName>
    </alternativeName>
</protein>
<dbReference type="STRING" id="44575.SAMN05216419_10413"/>
<keyword evidence="5 6" id="KW-0949">S-adenosyl-L-methionine</keyword>
<feature type="binding site" evidence="6">
    <location>
        <begin position="129"/>
        <end position="130"/>
    </location>
    <ligand>
        <name>S-adenosyl-L-methionine</name>
        <dbReference type="ChEBI" id="CHEBI:59789"/>
    </ligand>
</feature>
<feature type="binding site" evidence="6">
    <location>
        <position position="83"/>
    </location>
    <ligand>
        <name>S-adenosyl-L-methionine</name>
        <dbReference type="ChEBI" id="CHEBI:59789"/>
    </ligand>
</feature>
<dbReference type="Proteomes" id="UP000185062">
    <property type="component" value="Unassembled WGS sequence"/>
</dbReference>
<organism evidence="7 8">
    <name type="scientific">Nitrosomonas cryotolerans ATCC 49181</name>
    <dbReference type="NCBI Taxonomy" id="1131553"/>
    <lineage>
        <taxon>Bacteria</taxon>
        <taxon>Pseudomonadati</taxon>
        <taxon>Pseudomonadota</taxon>
        <taxon>Betaproteobacteria</taxon>
        <taxon>Nitrosomonadales</taxon>
        <taxon>Nitrosomonadaceae</taxon>
        <taxon>Nitrosomonas</taxon>
    </lineage>
</organism>
<dbReference type="GO" id="GO:0070043">
    <property type="term" value="F:rRNA (guanine-N7-)-methyltransferase activity"/>
    <property type="evidence" value="ECO:0007669"/>
    <property type="project" value="UniProtKB-UniRule"/>
</dbReference>
<dbReference type="Gene3D" id="3.40.50.150">
    <property type="entry name" value="Vaccinia Virus protein VP39"/>
    <property type="match status" value="1"/>
</dbReference>
<keyword evidence="2 6" id="KW-0698">rRNA processing</keyword>
<dbReference type="PANTHER" id="PTHR31760">
    <property type="entry name" value="S-ADENOSYL-L-METHIONINE-DEPENDENT METHYLTRANSFERASES SUPERFAMILY PROTEIN"/>
    <property type="match status" value="1"/>
</dbReference>
<dbReference type="EC" id="2.1.1.170" evidence="6"/>
<evidence type="ECO:0000256" key="1">
    <source>
        <dbReference type="ARBA" id="ARBA00022490"/>
    </source>
</evidence>
<reference evidence="7 8" key="1">
    <citation type="submission" date="2016-12" db="EMBL/GenBank/DDBJ databases">
        <authorList>
            <person name="Song W.-J."/>
            <person name="Kurnit D.M."/>
        </authorList>
    </citation>
    <scope>NUCLEOTIDE SEQUENCE [LARGE SCALE GENOMIC DNA]</scope>
    <source>
        <strain evidence="7 8">ATCC 49181</strain>
    </source>
</reference>
<keyword evidence="8" id="KW-1185">Reference proteome</keyword>
<evidence type="ECO:0000256" key="6">
    <source>
        <dbReference type="HAMAP-Rule" id="MF_00074"/>
    </source>
</evidence>
<name>A0A1N6GLJ8_9PROT</name>
<sequence length="223" mass="25065">MNWVKQISESLAALDYDFSADTEMIQAQILSYLMLIEKWNHVHNLTAIRKPEDMLYQHIMDSLAVVPHINGSQIADVGSGAGLPGIPIALVKPDWHIVLLESNHKKAAFLQQVKIELDLHNVEIFAQRVECFQSSKTFDTVISRAFSSLSNFANLAGHLCMEKSETSRLVAMKAHCSNDELRELPKQYAIDKIIPLVVPGLNAMRQLVIIKKNNNNLYSLDNS</sequence>
<dbReference type="NCBIfam" id="TIGR00138">
    <property type="entry name" value="rsmG_gidB"/>
    <property type="match status" value="1"/>
</dbReference>
<dbReference type="InterPro" id="IPR003682">
    <property type="entry name" value="rRNA_ssu_MeTfrase_G"/>
</dbReference>
<dbReference type="PANTHER" id="PTHR31760:SF0">
    <property type="entry name" value="S-ADENOSYL-L-METHIONINE-DEPENDENT METHYLTRANSFERASES SUPERFAMILY PROTEIN"/>
    <property type="match status" value="1"/>
</dbReference>
<gene>
    <name evidence="6" type="primary">rsmG</name>
    <name evidence="7" type="ORF">SAMN02743940_0764</name>
</gene>
<dbReference type="HAMAP" id="MF_00074">
    <property type="entry name" value="16SrRNA_methyltr_G"/>
    <property type="match status" value="1"/>
</dbReference>
<evidence type="ECO:0000256" key="2">
    <source>
        <dbReference type="ARBA" id="ARBA00022552"/>
    </source>
</evidence>
<proteinExistence type="inferred from homology"/>
<dbReference type="AlphaFoldDB" id="A0A1N6GLJ8"/>
<comment type="caution">
    <text evidence="6">Lacks conserved residue(s) required for the propagation of feature annotation.</text>
</comment>
<dbReference type="InterPro" id="IPR029063">
    <property type="entry name" value="SAM-dependent_MTases_sf"/>
</dbReference>
<dbReference type="Pfam" id="PF02527">
    <property type="entry name" value="GidB"/>
    <property type="match status" value="1"/>
</dbReference>
<comment type="catalytic activity">
    <reaction evidence="6">
        <text>guanosine(527) in 16S rRNA + S-adenosyl-L-methionine = N(7)-methylguanosine(527) in 16S rRNA + S-adenosyl-L-homocysteine</text>
        <dbReference type="Rhea" id="RHEA:42732"/>
        <dbReference type="Rhea" id="RHEA-COMP:10209"/>
        <dbReference type="Rhea" id="RHEA-COMP:10210"/>
        <dbReference type="ChEBI" id="CHEBI:57856"/>
        <dbReference type="ChEBI" id="CHEBI:59789"/>
        <dbReference type="ChEBI" id="CHEBI:74269"/>
        <dbReference type="ChEBI" id="CHEBI:74480"/>
        <dbReference type="EC" id="2.1.1.170"/>
    </reaction>
</comment>
<comment type="similarity">
    <text evidence="6">Belongs to the methyltransferase superfamily. RNA methyltransferase RsmG family.</text>
</comment>
<dbReference type="eggNOG" id="COG0357">
    <property type="taxonomic scope" value="Bacteria"/>
</dbReference>